<dbReference type="OrthoDB" id="2876391at2"/>
<dbReference type="Proteomes" id="UP000003240">
    <property type="component" value="Unassembled WGS sequence"/>
</dbReference>
<gene>
    <name evidence="1" type="ORF">ALO_11289</name>
</gene>
<comment type="caution">
    <text evidence="1">The sequence shown here is derived from an EMBL/GenBank/DDBJ whole genome shotgun (WGS) entry which is preliminary data.</text>
</comment>
<dbReference type="eggNOG" id="ENOG5032TFB">
    <property type="taxonomic scope" value="Bacteria"/>
</dbReference>
<organism evidence="1 2">
    <name type="scientific">Acetonema longum DSM 6540</name>
    <dbReference type="NCBI Taxonomy" id="1009370"/>
    <lineage>
        <taxon>Bacteria</taxon>
        <taxon>Bacillati</taxon>
        <taxon>Bacillota</taxon>
        <taxon>Negativicutes</taxon>
        <taxon>Acetonemataceae</taxon>
        <taxon>Acetonema</taxon>
    </lineage>
</organism>
<reference evidence="1 2" key="1">
    <citation type="journal article" date="2011" name="EMBO J.">
        <title>Structural diversity of bacterial flagellar motors.</title>
        <authorList>
            <person name="Chen S."/>
            <person name="Beeby M."/>
            <person name="Murphy G.E."/>
            <person name="Leadbetter J.R."/>
            <person name="Hendrixson D.R."/>
            <person name="Briegel A."/>
            <person name="Li Z."/>
            <person name="Shi J."/>
            <person name="Tocheva E.I."/>
            <person name="Muller A."/>
            <person name="Dobro M.J."/>
            <person name="Jensen G.J."/>
        </authorList>
    </citation>
    <scope>NUCLEOTIDE SEQUENCE [LARGE SCALE GENOMIC DNA]</scope>
    <source>
        <strain evidence="1 2">DSM 6540</strain>
    </source>
</reference>
<name>F7NJK2_9FIRM</name>
<evidence type="ECO:0000313" key="1">
    <source>
        <dbReference type="EMBL" id="EGO63780.1"/>
    </source>
</evidence>
<evidence type="ECO:0000313" key="2">
    <source>
        <dbReference type="Proteomes" id="UP000003240"/>
    </source>
</evidence>
<accession>F7NJK2</accession>
<sequence length="121" mass="14164">MKFIGSKTEQDFRNQLINSHKALFQERENQRLLNVMRSYFPDMKTAYIIGWTPEQSEDIYVIFIDAKVIAVIELDRYNVSTQSVVEIISLEQYMRKLSRIGQIQLAVAIDLSQKDLSFKLT</sequence>
<dbReference type="AlphaFoldDB" id="F7NJK2"/>
<keyword evidence="2" id="KW-1185">Reference proteome</keyword>
<dbReference type="RefSeq" id="WP_004095579.1">
    <property type="nucleotide sequence ID" value="NZ_AFGF01000090.1"/>
</dbReference>
<protein>
    <submittedName>
        <fullName evidence="1">Uncharacterized protein</fullName>
    </submittedName>
</protein>
<proteinExistence type="predicted"/>
<dbReference type="EMBL" id="AFGF01000090">
    <property type="protein sequence ID" value="EGO63780.1"/>
    <property type="molecule type" value="Genomic_DNA"/>
</dbReference>